<sequence>MATATLSDEEIRERIKTGKHMLFFTADWCPDCAFIKPVMPQIEAKYDQYDWITVDRDANIEIAQDMGVMGIPSFVGIEDGQEIGRYVDKFRKTQKQVEDFLDTLEK</sequence>
<dbReference type="Gene3D" id="3.40.30.10">
    <property type="entry name" value="Glutaredoxin"/>
    <property type="match status" value="1"/>
</dbReference>
<keyword evidence="3" id="KW-0413">Isomerase</keyword>
<dbReference type="EMBL" id="CP032744">
    <property type="protein sequence ID" value="AYJ39366.1"/>
    <property type="molecule type" value="Genomic_DNA"/>
</dbReference>
<reference evidence="2 6" key="2">
    <citation type="submission" date="2018-10" db="EMBL/GenBank/DDBJ databases">
        <title>Genome seuquencing of Lactobacillus species.</title>
        <authorList>
            <person name="Baek C."/>
            <person name="Yi H."/>
        </authorList>
    </citation>
    <scope>NUCLEOTIDE SEQUENCE [LARGE SCALE GENOMIC DNA]</scope>
    <source>
        <strain evidence="2 6">DSM 10667</strain>
    </source>
</reference>
<dbReference type="Proteomes" id="UP000292648">
    <property type="component" value="Unassembled WGS sequence"/>
</dbReference>
<dbReference type="PROSITE" id="PS51352">
    <property type="entry name" value="THIOREDOXIN_2"/>
    <property type="match status" value="1"/>
</dbReference>
<dbReference type="InterPro" id="IPR036249">
    <property type="entry name" value="Thioredoxin-like_sf"/>
</dbReference>
<evidence type="ECO:0000259" key="1">
    <source>
        <dbReference type="PROSITE" id="PS51352"/>
    </source>
</evidence>
<reference evidence="4 7" key="3">
    <citation type="submission" date="2019-01" db="EMBL/GenBank/DDBJ databases">
        <title>Draft genome sequence of Lactobacillus paraplantarum OSY-TC318, a Producer of the novel lantibiotic Paraplantaracin TC318.</title>
        <authorList>
            <person name="Hussein W.E."/>
            <person name="Huang E."/>
            <person name="Yousef A.E."/>
        </authorList>
    </citation>
    <scope>NUCLEOTIDE SEQUENCE [LARGE SCALE GENOMIC DNA]</scope>
    <source>
        <strain evidence="4 7">OSY-TC318</strain>
    </source>
</reference>
<dbReference type="GeneID" id="89669890"/>
<dbReference type="PANTHER" id="PTHR10438">
    <property type="entry name" value="THIOREDOXIN"/>
    <property type="match status" value="1"/>
</dbReference>
<evidence type="ECO:0000313" key="6">
    <source>
        <dbReference type="Proteomes" id="UP000277896"/>
    </source>
</evidence>
<dbReference type="eggNOG" id="COG0526">
    <property type="taxonomic scope" value="Bacteria"/>
</dbReference>
<dbReference type="HOGENOM" id="CLU_090389_14_3_9"/>
<dbReference type="Pfam" id="PF00085">
    <property type="entry name" value="Thioredoxin"/>
    <property type="match status" value="1"/>
</dbReference>
<dbReference type="Proteomes" id="UP000277896">
    <property type="component" value="Chromosome"/>
</dbReference>
<dbReference type="InterPro" id="IPR050620">
    <property type="entry name" value="Thioredoxin_H-type-like"/>
</dbReference>
<gene>
    <name evidence="3" type="primary">trxA_3</name>
    <name evidence="4" type="ORF">EUZ87_11015</name>
    <name evidence="2" type="ORF">LP667_11400</name>
    <name evidence="3" type="ORF">LPPLD21_01982</name>
</gene>
<feature type="domain" description="Thioredoxin" evidence="1">
    <location>
        <begin position="1"/>
        <end position="106"/>
    </location>
</feature>
<evidence type="ECO:0000313" key="3">
    <source>
        <dbReference type="EMBL" id="GBF02434.1"/>
    </source>
</evidence>
<dbReference type="EMBL" id="SEHH01000080">
    <property type="protein sequence ID" value="TBX40265.1"/>
    <property type="molecule type" value="Genomic_DNA"/>
</dbReference>
<dbReference type="PROSITE" id="PS51354">
    <property type="entry name" value="GLUTAREDOXIN_2"/>
    <property type="match status" value="1"/>
</dbReference>
<reference evidence="3 5" key="1">
    <citation type="submission" date="2017-04" db="EMBL/GenBank/DDBJ databases">
        <title>In vitro and in silico characterization of Lactobacillus paraplantarum D2-1, a starter culture for soymilk fermentation.</title>
        <authorList>
            <person name="Endo A."/>
            <person name="Sasaki F."/>
            <person name="Maeno S."/>
            <person name="Kanesaki Y."/>
            <person name="Kubota E."/>
            <person name="Torres G.A."/>
            <person name="Tomita S."/>
            <person name="Nakagawa J."/>
        </authorList>
    </citation>
    <scope>NUCLEOTIDE SEQUENCE [LARGE SCALE GENOMIC DNA]</scope>
    <source>
        <strain evidence="3 5">D2-1</strain>
    </source>
</reference>
<dbReference type="CDD" id="cd02947">
    <property type="entry name" value="TRX_family"/>
    <property type="match status" value="1"/>
</dbReference>
<dbReference type="RefSeq" id="WP_003642657.1">
    <property type="nucleotide sequence ID" value="NZ_AVAI01000162.1"/>
</dbReference>
<name>A0A098R3A4_9LACO</name>
<organism evidence="4 7">
    <name type="scientific">Lactiplantibacillus paraplantarum</name>
    <dbReference type="NCBI Taxonomy" id="60520"/>
    <lineage>
        <taxon>Bacteria</taxon>
        <taxon>Bacillati</taxon>
        <taxon>Bacillota</taxon>
        <taxon>Bacilli</taxon>
        <taxon>Lactobacillales</taxon>
        <taxon>Lactobacillaceae</taxon>
        <taxon>Lactiplantibacillus</taxon>
    </lineage>
</organism>
<accession>A0A098R3A4</accession>
<dbReference type="Proteomes" id="UP000236162">
    <property type="component" value="Unassembled WGS sequence"/>
</dbReference>
<keyword evidence="5" id="KW-1185">Reference proteome</keyword>
<dbReference type="PANTHER" id="PTHR10438:SF468">
    <property type="entry name" value="THIOREDOXIN-1-RELATED"/>
    <property type="match status" value="1"/>
</dbReference>
<dbReference type="SUPFAM" id="SSF52833">
    <property type="entry name" value="Thioredoxin-like"/>
    <property type="match status" value="1"/>
</dbReference>
<dbReference type="KEGG" id="lpx:ASU28_11145"/>
<proteinExistence type="predicted"/>
<evidence type="ECO:0000313" key="5">
    <source>
        <dbReference type="Proteomes" id="UP000236162"/>
    </source>
</evidence>
<dbReference type="EMBL" id="BDOR01000010">
    <property type="protein sequence ID" value="GBF02434.1"/>
    <property type="molecule type" value="Genomic_DNA"/>
</dbReference>
<evidence type="ECO:0000313" key="2">
    <source>
        <dbReference type="EMBL" id="AYJ39366.1"/>
    </source>
</evidence>
<dbReference type="InterPro" id="IPR013766">
    <property type="entry name" value="Thioredoxin_domain"/>
</dbReference>
<dbReference type="AlphaFoldDB" id="A0A098R3A4"/>
<dbReference type="GO" id="GO:0016853">
    <property type="term" value="F:isomerase activity"/>
    <property type="evidence" value="ECO:0007669"/>
    <property type="project" value="UniProtKB-KW"/>
</dbReference>
<evidence type="ECO:0000313" key="4">
    <source>
        <dbReference type="EMBL" id="TBX40265.1"/>
    </source>
</evidence>
<protein>
    <submittedName>
        <fullName evidence="3 4">Thioredoxin</fullName>
    </submittedName>
</protein>
<evidence type="ECO:0000313" key="7">
    <source>
        <dbReference type="Proteomes" id="UP000292648"/>
    </source>
</evidence>